<keyword evidence="4" id="KW-0862">Zinc</keyword>
<dbReference type="Gene3D" id="4.10.1110.10">
    <property type="entry name" value="AN1-like Zinc finger"/>
    <property type="match status" value="1"/>
</dbReference>
<evidence type="ECO:0000256" key="3">
    <source>
        <dbReference type="ARBA" id="ARBA00022771"/>
    </source>
</evidence>
<dbReference type="PANTHER" id="PTHR10634">
    <property type="entry name" value="AN1-TYPE ZINC FINGER PROTEIN"/>
    <property type="match status" value="1"/>
</dbReference>
<evidence type="ECO:0000259" key="7">
    <source>
        <dbReference type="PROSITE" id="PS51039"/>
    </source>
</evidence>
<proteinExistence type="predicted"/>
<dbReference type="SUPFAM" id="SSF118310">
    <property type="entry name" value="AN1-like Zinc finger"/>
    <property type="match status" value="1"/>
</dbReference>
<dbReference type="PANTHER" id="PTHR10634:SF98">
    <property type="entry name" value="ZINC FINGER A20 AND AN1 DOMAIN-CONTAINING STRESS-ASSOCIATED PROTEIN 3"/>
    <property type="match status" value="1"/>
</dbReference>
<feature type="compositionally biased region" description="Low complexity" evidence="6">
    <location>
        <begin position="74"/>
        <end position="90"/>
    </location>
</feature>
<name>A0A5K1GK56_9MAGN</name>
<dbReference type="GO" id="GO:0008270">
    <property type="term" value="F:zinc ion binding"/>
    <property type="evidence" value="ECO:0007669"/>
    <property type="project" value="UniProtKB-KW"/>
</dbReference>
<feature type="region of interest" description="Disordered" evidence="6">
    <location>
        <begin position="125"/>
        <end position="160"/>
    </location>
</feature>
<dbReference type="Gramene" id="NC9G0170780.1">
    <property type="protein sequence ID" value="NC9G0170780.1:cds"/>
    <property type="gene ID" value="NC9G0170780"/>
</dbReference>
<evidence type="ECO:0000256" key="4">
    <source>
        <dbReference type="ARBA" id="ARBA00022833"/>
    </source>
</evidence>
<gene>
    <name evidence="8" type="ORF">NYM_LOCUS27365</name>
</gene>
<dbReference type="InterPro" id="IPR050652">
    <property type="entry name" value="AN1_A20_ZnFinger"/>
</dbReference>
<evidence type="ECO:0000256" key="2">
    <source>
        <dbReference type="ARBA" id="ARBA00022723"/>
    </source>
</evidence>
<keyword evidence="2" id="KW-0479">Metal-binding</keyword>
<dbReference type="InterPro" id="IPR035896">
    <property type="entry name" value="AN1-like_Znf"/>
</dbReference>
<evidence type="ECO:0000256" key="5">
    <source>
        <dbReference type="PROSITE-ProRule" id="PRU00449"/>
    </source>
</evidence>
<dbReference type="PROSITE" id="PS51039">
    <property type="entry name" value="ZF_AN1"/>
    <property type="match status" value="1"/>
</dbReference>
<feature type="region of interest" description="Disordered" evidence="6">
    <location>
        <begin position="68"/>
        <end position="93"/>
    </location>
</feature>
<evidence type="ECO:0000256" key="6">
    <source>
        <dbReference type="SAM" id="MobiDB-lite"/>
    </source>
</evidence>
<dbReference type="EMBL" id="LR721787">
    <property type="protein sequence ID" value="VVW76618.1"/>
    <property type="molecule type" value="Genomic_DNA"/>
</dbReference>
<evidence type="ECO:0000256" key="1">
    <source>
        <dbReference type="ARBA" id="ARBA00003732"/>
    </source>
</evidence>
<dbReference type="AlphaFoldDB" id="A0A5K1GK56"/>
<reference evidence="8" key="1">
    <citation type="submission" date="2019-09" db="EMBL/GenBank/DDBJ databases">
        <authorList>
            <person name="Zhang L."/>
        </authorList>
    </citation>
    <scope>NUCLEOTIDE SEQUENCE</scope>
</reference>
<accession>A0A5K1GK56</accession>
<comment type="function">
    <text evidence="1">May be involved in environmental stress response.</text>
</comment>
<protein>
    <recommendedName>
        <fullName evidence="7">AN1-type domain-containing protein</fullName>
    </recommendedName>
</protein>
<dbReference type="Pfam" id="PF01428">
    <property type="entry name" value="zf-AN1"/>
    <property type="match status" value="1"/>
</dbReference>
<organism evidence="8">
    <name type="scientific">Nymphaea colorata</name>
    <name type="common">pocket water lily</name>
    <dbReference type="NCBI Taxonomy" id="210225"/>
    <lineage>
        <taxon>Eukaryota</taxon>
        <taxon>Viridiplantae</taxon>
        <taxon>Streptophyta</taxon>
        <taxon>Embryophyta</taxon>
        <taxon>Tracheophyta</taxon>
        <taxon>Spermatophyta</taxon>
        <taxon>Magnoliopsida</taxon>
        <taxon>Nymphaeales</taxon>
        <taxon>Nymphaeaceae</taxon>
        <taxon>Nymphaea</taxon>
    </lineage>
</organism>
<dbReference type="InterPro" id="IPR000058">
    <property type="entry name" value="Znf_AN1"/>
</dbReference>
<evidence type="ECO:0000313" key="8">
    <source>
        <dbReference type="EMBL" id="VVW76618.1"/>
    </source>
</evidence>
<dbReference type="SMART" id="SM00154">
    <property type="entry name" value="ZnF_AN1"/>
    <property type="match status" value="1"/>
</dbReference>
<sequence length="201" mass="21499">MCVCALTTAGFFGSPPPSTCALSASYRDHCLKEEQPSSAKAAVEKSLGAAPSTQTALVPAPISIGQDDDCLKKASSSSAAPSDSPAQQPPNRCSSCRKRVGLTGFRCRCGRTFCASHRYPEAEQESCKGGRRPRKAATWPPPAKSRTRTRPAPGCSGNSKRWFRASSGRTASFGRCARCKGEFLFKLNRLRGVQAPLKDLE</sequence>
<keyword evidence="3 5" id="KW-0863">Zinc-finger</keyword>
<feature type="domain" description="AN1-type" evidence="7">
    <location>
        <begin position="87"/>
        <end position="133"/>
    </location>
</feature>